<evidence type="ECO:0000259" key="6">
    <source>
        <dbReference type="Pfam" id="PF07571"/>
    </source>
</evidence>
<accession>A2E074</accession>
<evidence type="ECO:0000256" key="4">
    <source>
        <dbReference type="ARBA" id="ARBA00023163"/>
    </source>
</evidence>
<keyword evidence="3" id="KW-0805">Transcription regulation</keyword>
<gene>
    <name evidence="7" type="ORF">TVAG_491320</name>
</gene>
<reference evidence="7" key="1">
    <citation type="submission" date="2006-10" db="EMBL/GenBank/DDBJ databases">
        <authorList>
            <person name="Amadeo P."/>
            <person name="Zhao Q."/>
            <person name="Wortman J."/>
            <person name="Fraser-Liggett C."/>
            <person name="Carlton J."/>
        </authorList>
    </citation>
    <scope>NUCLEOTIDE SEQUENCE</scope>
    <source>
        <strain evidence="7">G3</strain>
    </source>
</reference>
<dbReference type="GO" id="GO:0046695">
    <property type="term" value="C:SLIK (SAGA-like) complex"/>
    <property type="evidence" value="ECO:0007669"/>
    <property type="project" value="InterPro"/>
</dbReference>
<evidence type="ECO:0000256" key="3">
    <source>
        <dbReference type="ARBA" id="ARBA00023015"/>
    </source>
</evidence>
<dbReference type="SUPFAM" id="SSF48371">
    <property type="entry name" value="ARM repeat"/>
    <property type="match status" value="1"/>
</dbReference>
<dbReference type="InterPro" id="IPR009072">
    <property type="entry name" value="Histone-fold"/>
</dbReference>
<dbReference type="GO" id="GO:0046982">
    <property type="term" value="F:protein heterodimerization activity"/>
    <property type="evidence" value="ECO:0007669"/>
    <property type="project" value="InterPro"/>
</dbReference>
<organism evidence="7 8">
    <name type="scientific">Trichomonas vaginalis (strain ATCC PRA-98 / G3)</name>
    <dbReference type="NCBI Taxonomy" id="412133"/>
    <lineage>
        <taxon>Eukaryota</taxon>
        <taxon>Metamonada</taxon>
        <taxon>Parabasalia</taxon>
        <taxon>Trichomonadida</taxon>
        <taxon>Trichomonadidae</taxon>
        <taxon>Trichomonas</taxon>
    </lineage>
</organism>
<dbReference type="GO" id="GO:0003713">
    <property type="term" value="F:transcription coactivator activity"/>
    <property type="evidence" value="ECO:0000318"/>
    <property type="project" value="GO_Central"/>
</dbReference>
<evidence type="ECO:0000256" key="5">
    <source>
        <dbReference type="ARBA" id="ARBA00023242"/>
    </source>
</evidence>
<dbReference type="GO" id="GO:0005669">
    <property type="term" value="C:transcription factor TFIID complex"/>
    <property type="evidence" value="ECO:0000318"/>
    <property type="project" value="GO_Central"/>
</dbReference>
<dbReference type="InterPro" id="IPR011442">
    <property type="entry name" value="TAF6_C"/>
</dbReference>
<feature type="domain" description="TAF6 C-terminal HEAT repeat" evidence="6">
    <location>
        <begin position="166"/>
        <end position="335"/>
    </location>
</feature>
<keyword evidence="5" id="KW-0539">Nucleus</keyword>
<dbReference type="GO" id="GO:0051123">
    <property type="term" value="P:RNA polymerase II preinitiation complex assembly"/>
    <property type="evidence" value="ECO:0000318"/>
    <property type="project" value="GO_Central"/>
</dbReference>
<dbReference type="GO" id="GO:0016251">
    <property type="term" value="F:RNA polymerase II general transcription initiation factor activity"/>
    <property type="evidence" value="ECO:0007669"/>
    <property type="project" value="InterPro"/>
</dbReference>
<dbReference type="InterPro" id="IPR016024">
    <property type="entry name" value="ARM-type_fold"/>
</dbReference>
<keyword evidence="4" id="KW-0804">Transcription</keyword>
<dbReference type="EMBL" id="DS113277">
    <property type="protein sequence ID" value="EAY13993.1"/>
    <property type="molecule type" value="Genomic_DNA"/>
</dbReference>
<reference evidence="7" key="2">
    <citation type="journal article" date="2007" name="Science">
        <title>Draft genome sequence of the sexually transmitted pathogen Trichomonas vaginalis.</title>
        <authorList>
            <person name="Carlton J.M."/>
            <person name="Hirt R.P."/>
            <person name="Silva J.C."/>
            <person name="Delcher A.L."/>
            <person name="Schatz M."/>
            <person name="Zhao Q."/>
            <person name="Wortman J.R."/>
            <person name="Bidwell S.L."/>
            <person name="Alsmark U.C.M."/>
            <person name="Besteiro S."/>
            <person name="Sicheritz-Ponten T."/>
            <person name="Noel C.J."/>
            <person name="Dacks J.B."/>
            <person name="Foster P.G."/>
            <person name="Simillion C."/>
            <person name="Van de Peer Y."/>
            <person name="Miranda-Saavedra D."/>
            <person name="Barton G.J."/>
            <person name="Westrop G.D."/>
            <person name="Mueller S."/>
            <person name="Dessi D."/>
            <person name="Fiori P.L."/>
            <person name="Ren Q."/>
            <person name="Paulsen I."/>
            <person name="Zhang H."/>
            <person name="Bastida-Corcuera F.D."/>
            <person name="Simoes-Barbosa A."/>
            <person name="Brown M.T."/>
            <person name="Hayes R.D."/>
            <person name="Mukherjee M."/>
            <person name="Okumura C.Y."/>
            <person name="Schneider R."/>
            <person name="Smith A.J."/>
            <person name="Vanacova S."/>
            <person name="Villalvazo M."/>
            <person name="Haas B.J."/>
            <person name="Pertea M."/>
            <person name="Feldblyum T.V."/>
            <person name="Utterback T.R."/>
            <person name="Shu C.L."/>
            <person name="Osoegawa K."/>
            <person name="de Jong P.J."/>
            <person name="Hrdy I."/>
            <person name="Horvathova L."/>
            <person name="Zubacova Z."/>
            <person name="Dolezal P."/>
            <person name="Malik S.B."/>
            <person name="Logsdon J.M. Jr."/>
            <person name="Henze K."/>
            <person name="Gupta A."/>
            <person name="Wang C.C."/>
            <person name="Dunne R.L."/>
            <person name="Upcroft J.A."/>
            <person name="Upcroft P."/>
            <person name="White O."/>
            <person name="Salzberg S.L."/>
            <person name="Tang P."/>
            <person name="Chiu C.-H."/>
            <person name="Lee Y.-S."/>
            <person name="Embley T.M."/>
            <person name="Coombs G.H."/>
            <person name="Mottram J.C."/>
            <person name="Tachezy J."/>
            <person name="Fraser-Liggett C.M."/>
            <person name="Johnson P.J."/>
        </authorList>
    </citation>
    <scope>NUCLEOTIDE SEQUENCE [LARGE SCALE GENOMIC DNA]</scope>
    <source>
        <strain evidence="7">G3</strain>
    </source>
</reference>
<dbReference type="Gene3D" id="1.10.20.10">
    <property type="entry name" value="Histone, subunit A"/>
    <property type="match status" value="1"/>
</dbReference>
<sequence>MASMESIIPILDEFEITRIHKQGLIELVDDVNDYLKKILQVAKTIKFQSRRKKLKISDINDSLEFLAELKLYGYSNTSIPSYIPIPQSDVLLSEEKMTSIDDILRSNSVSVPEEENFTFHWQLIKGETPVSPEIQLEEKNDQIMPQEIDWKIGNYKIKGRHSEPISNQCKEKFTRIIEQFLENNNENIYEEIEKSADARVLAPFYIKFITDFITVNLFDSLQTERILVFTEALFHNEFFAKEVYSNSFFSIALTLAISPEHFNGAHCFDIRDEASIFLEEIIQYFSKFNPFIKENILKRLNMMLSTNNYQQRYGLLRCIFAISQNTFKSIIIPKILTELKSIKESFHENPSQISSDVLQLISLYKSLTKDCYVQLPNHLKNDENTISMYEGILSFSIM</sequence>
<dbReference type="PANTHER" id="PTHR10221">
    <property type="entry name" value="TRANSCRIPTION INITIATION FACTOR TFIID SUBUNIT 6"/>
    <property type="match status" value="1"/>
</dbReference>
<dbReference type="InterPro" id="IPR037796">
    <property type="entry name" value="TAF6"/>
</dbReference>
<name>A2E074_TRIV3</name>
<dbReference type="Pfam" id="PF07571">
    <property type="entry name" value="TAF6_C"/>
    <property type="match status" value="1"/>
</dbReference>
<proteinExistence type="inferred from homology"/>
<dbReference type="Proteomes" id="UP000001542">
    <property type="component" value="Unassembled WGS sequence"/>
</dbReference>
<keyword evidence="8" id="KW-1185">Reference proteome</keyword>
<evidence type="ECO:0000313" key="7">
    <source>
        <dbReference type="EMBL" id="EAY13993.1"/>
    </source>
</evidence>
<dbReference type="RefSeq" id="XP_001326216.1">
    <property type="nucleotide sequence ID" value="XM_001326181.1"/>
</dbReference>
<dbReference type="Gene3D" id="1.25.40.770">
    <property type="entry name" value="TAF6, C-terminal HEAT repeat domain"/>
    <property type="match status" value="1"/>
</dbReference>
<dbReference type="PANTHER" id="PTHR10221:SF9">
    <property type="entry name" value="TRANSCRIPTION INITIATION FACTOR TFIID SUBUNIT 6"/>
    <property type="match status" value="1"/>
</dbReference>
<dbReference type="SMR" id="A2E074"/>
<protein>
    <recommendedName>
        <fullName evidence="6">TAF6 C-terminal HEAT repeat domain-containing protein</fullName>
    </recommendedName>
</protein>
<dbReference type="KEGG" id="tva:4771981"/>
<dbReference type="VEuPathDB" id="TrichDB:TVAGG3_0219540"/>
<dbReference type="VEuPathDB" id="TrichDB:TVAG_491320"/>
<dbReference type="InParanoid" id="A2E074"/>
<dbReference type="GO" id="GO:0000124">
    <property type="term" value="C:SAGA complex"/>
    <property type="evidence" value="ECO:0007669"/>
    <property type="project" value="InterPro"/>
</dbReference>
<dbReference type="eggNOG" id="KOG2549">
    <property type="taxonomic scope" value="Eukaryota"/>
</dbReference>
<comment type="subcellular location">
    <subcellularLocation>
        <location evidence="1">Nucleus</location>
    </subcellularLocation>
</comment>
<evidence type="ECO:0000256" key="1">
    <source>
        <dbReference type="ARBA" id="ARBA00004123"/>
    </source>
</evidence>
<dbReference type="OrthoDB" id="361039at2759"/>
<dbReference type="AlphaFoldDB" id="A2E074"/>
<dbReference type="STRING" id="5722.A2E074"/>
<evidence type="ECO:0000313" key="8">
    <source>
        <dbReference type="Proteomes" id="UP000001542"/>
    </source>
</evidence>
<dbReference type="SUPFAM" id="SSF47113">
    <property type="entry name" value="Histone-fold"/>
    <property type="match status" value="1"/>
</dbReference>
<evidence type="ECO:0000256" key="2">
    <source>
        <dbReference type="ARBA" id="ARBA00007688"/>
    </source>
</evidence>
<comment type="similarity">
    <text evidence="2">Belongs to the TAF6 family.</text>
</comment>
<dbReference type="InterPro" id="IPR046344">
    <property type="entry name" value="TAF6_C_sf"/>
</dbReference>